<protein>
    <submittedName>
        <fullName evidence="1">Uncharacterized protein</fullName>
    </submittedName>
</protein>
<evidence type="ECO:0000313" key="1">
    <source>
        <dbReference type="EMBL" id="KAG8178506.1"/>
    </source>
</evidence>
<gene>
    <name evidence="1" type="ORF">JTE90_005401</name>
</gene>
<dbReference type="AlphaFoldDB" id="A0AAV6U393"/>
<dbReference type="Proteomes" id="UP000827092">
    <property type="component" value="Unassembled WGS sequence"/>
</dbReference>
<comment type="caution">
    <text evidence="1">The sequence shown here is derived from an EMBL/GenBank/DDBJ whole genome shotgun (WGS) entry which is preliminary data.</text>
</comment>
<proteinExistence type="predicted"/>
<keyword evidence="2" id="KW-1185">Reference proteome</keyword>
<organism evidence="1 2">
    <name type="scientific">Oedothorax gibbosus</name>
    <dbReference type="NCBI Taxonomy" id="931172"/>
    <lineage>
        <taxon>Eukaryota</taxon>
        <taxon>Metazoa</taxon>
        <taxon>Ecdysozoa</taxon>
        <taxon>Arthropoda</taxon>
        <taxon>Chelicerata</taxon>
        <taxon>Arachnida</taxon>
        <taxon>Araneae</taxon>
        <taxon>Araneomorphae</taxon>
        <taxon>Entelegynae</taxon>
        <taxon>Araneoidea</taxon>
        <taxon>Linyphiidae</taxon>
        <taxon>Erigoninae</taxon>
        <taxon>Oedothorax</taxon>
    </lineage>
</organism>
<evidence type="ECO:0000313" key="2">
    <source>
        <dbReference type="Proteomes" id="UP000827092"/>
    </source>
</evidence>
<dbReference type="EMBL" id="JAFNEN010000690">
    <property type="protein sequence ID" value="KAG8178506.1"/>
    <property type="molecule type" value="Genomic_DNA"/>
</dbReference>
<name>A0AAV6U393_9ARAC</name>
<accession>A0AAV6U393</accession>
<sequence length="93" mass="10886">MVRTSNQAIRTIGQTTRHHLSSTEHRFEIIVGVFRIRIDHQNTGQDRARCWNIFEQTFECCSRPGMFCRLFDRNSNFDPSITRNCSMQAAHVV</sequence>
<reference evidence="1 2" key="1">
    <citation type="journal article" date="2022" name="Nat. Ecol. Evol.">
        <title>A masculinizing supergene underlies an exaggerated male reproductive morph in a spider.</title>
        <authorList>
            <person name="Hendrickx F."/>
            <person name="De Corte Z."/>
            <person name="Sonet G."/>
            <person name="Van Belleghem S.M."/>
            <person name="Kostlbacher S."/>
            <person name="Vangestel C."/>
        </authorList>
    </citation>
    <scope>NUCLEOTIDE SEQUENCE [LARGE SCALE GENOMIC DNA]</scope>
    <source>
        <strain evidence="1">W744_W776</strain>
    </source>
</reference>